<proteinExistence type="inferred from homology"/>
<evidence type="ECO:0000256" key="1">
    <source>
        <dbReference type="ARBA" id="ARBA00004141"/>
    </source>
</evidence>
<comment type="caution">
    <text evidence="7">The sequence shown here is derived from an EMBL/GenBank/DDBJ whole genome shotgun (WGS) entry which is preliminary data.</text>
</comment>
<evidence type="ECO:0000313" key="8">
    <source>
        <dbReference type="Proteomes" id="UP000320948"/>
    </source>
</evidence>
<evidence type="ECO:0000256" key="3">
    <source>
        <dbReference type="ARBA" id="ARBA00022692"/>
    </source>
</evidence>
<sequence length="156" mass="17534">MLSQSQASRATLALFLSLTVGGGLLIGMLSTPDAWYAALNKPSFNPPNWVFGPVWTVMYVLIGLAGWQTWKTRPNGLAMKLWTLQMLLNFFWTPVFFTLHRTDMALDVIVALLGTILAYIYVSYKDGNTRSARLFIPYALWVAFATSLTASIWYLN</sequence>
<dbReference type="PANTHER" id="PTHR10057:SF0">
    <property type="entry name" value="TRANSLOCATOR PROTEIN"/>
    <property type="match status" value="1"/>
</dbReference>
<evidence type="ECO:0000256" key="2">
    <source>
        <dbReference type="ARBA" id="ARBA00007524"/>
    </source>
</evidence>
<feature type="transmembrane region" description="Helical" evidence="6">
    <location>
        <begin position="104"/>
        <end position="122"/>
    </location>
</feature>
<reference evidence="7 8" key="1">
    <citation type="journal article" date="2017" name="Nat. Commun.">
        <title>In situ click chemistry generation of cyclooxygenase-2 inhibitors.</title>
        <authorList>
            <person name="Bhardwaj A."/>
            <person name="Kaur J."/>
            <person name="Wuest M."/>
            <person name="Wuest F."/>
        </authorList>
    </citation>
    <scope>NUCLEOTIDE SEQUENCE [LARGE SCALE GENOMIC DNA]</scope>
    <source>
        <strain evidence="7">S2_018_000_R2_106</strain>
    </source>
</reference>
<feature type="transmembrane region" description="Helical" evidence="6">
    <location>
        <begin position="49"/>
        <end position="67"/>
    </location>
</feature>
<evidence type="ECO:0000256" key="6">
    <source>
        <dbReference type="SAM" id="Phobius"/>
    </source>
</evidence>
<dbReference type="PIRSF" id="PIRSF005859">
    <property type="entry name" value="PBR"/>
    <property type="match status" value="1"/>
</dbReference>
<dbReference type="Proteomes" id="UP000320948">
    <property type="component" value="Unassembled WGS sequence"/>
</dbReference>
<dbReference type="GO" id="GO:0033013">
    <property type="term" value="P:tetrapyrrole metabolic process"/>
    <property type="evidence" value="ECO:0007669"/>
    <property type="project" value="UniProtKB-ARBA"/>
</dbReference>
<name>A0A6N4RBK6_BLAVI</name>
<accession>A0A6N4RBK6</accession>
<comment type="similarity">
    <text evidence="2">Belongs to the TspO/BZRP family.</text>
</comment>
<evidence type="ECO:0000256" key="5">
    <source>
        <dbReference type="ARBA" id="ARBA00023136"/>
    </source>
</evidence>
<keyword evidence="4 6" id="KW-1133">Transmembrane helix</keyword>
<gene>
    <name evidence="7" type="ORF">DI628_01925</name>
</gene>
<protein>
    <submittedName>
        <fullName evidence="7">Tryptophan-rich sensory protein</fullName>
    </submittedName>
</protein>
<dbReference type="Gene3D" id="1.20.1260.100">
    <property type="entry name" value="TspO/MBR protein"/>
    <property type="match status" value="1"/>
</dbReference>
<keyword evidence="5 6" id="KW-0472">Membrane</keyword>
<evidence type="ECO:0000313" key="7">
    <source>
        <dbReference type="EMBL" id="TKW61405.1"/>
    </source>
</evidence>
<feature type="transmembrane region" description="Helical" evidence="6">
    <location>
        <begin position="79"/>
        <end position="98"/>
    </location>
</feature>
<feature type="transmembrane region" description="Helical" evidence="6">
    <location>
        <begin position="134"/>
        <end position="155"/>
    </location>
</feature>
<comment type="subcellular location">
    <subcellularLocation>
        <location evidence="1">Membrane</location>
        <topology evidence="1">Multi-pass membrane protein</topology>
    </subcellularLocation>
</comment>
<dbReference type="PANTHER" id="PTHR10057">
    <property type="entry name" value="PERIPHERAL-TYPE BENZODIAZEPINE RECEPTOR"/>
    <property type="match status" value="1"/>
</dbReference>
<dbReference type="GO" id="GO:0016020">
    <property type="term" value="C:membrane"/>
    <property type="evidence" value="ECO:0007669"/>
    <property type="project" value="UniProtKB-SubCell"/>
</dbReference>
<evidence type="ECO:0000256" key="4">
    <source>
        <dbReference type="ARBA" id="ARBA00022989"/>
    </source>
</evidence>
<dbReference type="EMBL" id="VAFM01000001">
    <property type="protein sequence ID" value="TKW61405.1"/>
    <property type="molecule type" value="Genomic_DNA"/>
</dbReference>
<dbReference type="InterPro" id="IPR038330">
    <property type="entry name" value="TspO/MBR-related_sf"/>
</dbReference>
<dbReference type="CDD" id="cd15904">
    <property type="entry name" value="TSPO_MBR"/>
    <property type="match status" value="1"/>
</dbReference>
<dbReference type="AlphaFoldDB" id="A0A6N4RBK6"/>
<dbReference type="Pfam" id="PF03073">
    <property type="entry name" value="TspO_MBR"/>
    <property type="match status" value="1"/>
</dbReference>
<dbReference type="FunFam" id="1.20.1260.100:FF:000001">
    <property type="entry name" value="translocator protein 2"/>
    <property type="match status" value="1"/>
</dbReference>
<keyword evidence="3 6" id="KW-0812">Transmembrane</keyword>
<feature type="transmembrane region" description="Helical" evidence="6">
    <location>
        <begin position="12"/>
        <end position="29"/>
    </location>
</feature>
<dbReference type="InterPro" id="IPR004307">
    <property type="entry name" value="TspO_MBR"/>
</dbReference>
<organism evidence="7 8">
    <name type="scientific">Blastochloris viridis</name>
    <name type="common">Rhodopseudomonas viridis</name>
    <dbReference type="NCBI Taxonomy" id="1079"/>
    <lineage>
        <taxon>Bacteria</taxon>
        <taxon>Pseudomonadati</taxon>
        <taxon>Pseudomonadota</taxon>
        <taxon>Alphaproteobacteria</taxon>
        <taxon>Hyphomicrobiales</taxon>
        <taxon>Blastochloridaceae</taxon>
        <taxon>Blastochloris</taxon>
    </lineage>
</organism>